<evidence type="ECO:0000256" key="1">
    <source>
        <dbReference type="ARBA" id="ARBA00023015"/>
    </source>
</evidence>
<keyword evidence="5" id="KW-0418">Kinase</keyword>
<protein>
    <submittedName>
        <fullName evidence="5">cAMP-binding domain of CRP or a regulatory subunit of cAMP-dependent protein kinases</fullName>
    </submittedName>
</protein>
<keyword evidence="3" id="KW-0804">Transcription</keyword>
<keyword evidence="2" id="KW-0238">DNA-binding</keyword>
<dbReference type="PROSITE" id="PS00888">
    <property type="entry name" value="CNMP_BINDING_1"/>
    <property type="match status" value="1"/>
</dbReference>
<dbReference type="InterPro" id="IPR012318">
    <property type="entry name" value="HTH_CRP"/>
</dbReference>
<dbReference type="InterPro" id="IPR018488">
    <property type="entry name" value="cNMP-bd_CS"/>
</dbReference>
<dbReference type="SUPFAM" id="SSF46785">
    <property type="entry name" value="Winged helix' DNA-binding domain"/>
    <property type="match status" value="1"/>
</dbReference>
<evidence type="ECO:0000256" key="3">
    <source>
        <dbReference type="ARBA" id="ARBA00023163"/>
    </source>
</evidence>
<dbReference type="PROSITE" id="PS50042">
    <property type="entry name" value="CNMP_BINDING_3"/>
    <property type="match status" value="1"/>
</dbReference>
<sequence length="226" mass="26312">MPVLQIYDKLLQFPLFQGMSRDDLEIVAGHTRFGFLKIASGRPIVKKGDACVHLYFLINGTVRVKTYADDYGYSVEEQISAPYIVQLEGIFGYHQRYTHDFIAVSDVNFITIDKEELVRLSEDFLVFRLNILNSFATQVQKHFHQTWLRQPLTLRERIIRFLVQHCVYPAGHKQFNILMNRLADELNDSRLNISHELNLMQHDGLISLSRGKINIPQLERLLSVRP</sequence>
<dbReference type="InterPro" id="IPR036390">
    <property type="entry name" value="WH_DNA-bd_sf"/>
</dbReference>
<dbReference type="EMBL" id="FNUV01000003">
    <property type="protein sequence ID" value="SEF76789.1"/>
    <property type="molecule type" value="Genomic_DNA"/>
</dbReference>
<dbReference type="Pfam" id="PF00027">
    <property type="entry name" value="cNMP_binding"/>
    <property type="match status" value="1"/>
</dbReference>
<dbReference type="CDD" id="cd00038">
    <property type="entry name" value="CAP_ED"/>
    <property type="match status" value="1"/>
</dbReference>
<organism evidence="5 6">
    <name type="scientific">Xylanibacter ruminicola</name>
    <name type="common">Prevotella ruminicola</name>
    <dbReference type="NCBI Taxonomy" id="839"/>
    <lineage>
        <taxon>Bacteria</taxon>
        <taxon>Pseudomonadati</taxon>
        <taxon>Bacteroidota</taxon>
        <taxon>Bacteroidia</taxon>
        <taxon>Bacteroidales</taxon>
        <taxon>Prevotellaceae</taxon>
        <taxon>Xylanibacter</taxon>
    </lineage>
</organism>
<dbReference type="Proteomes" id="UP000236735">
    <property type="component" value="Unassembled WGS sequence"/>
</dbReference>
<dbReference type="GO" id="GO:0006355">
    <property type="term" value="P:regulation of DNA-templated transcription"/>
    <property type="evidence" value="ECO:0007669"/>
    <property type="project" value="InterPro"/>
</dbReference>
<evidence type="ECO:0000256" key="2">
    <source>
        <dbReference type="ARBA" id="ARBA00023125"/>
    </source>
</evidence>
<dbReference type="Gene3D" id="2.60.120.10">
    <property type="entry name" value="Jelly Rolls"/>
    <property type="match status" value="1"/>
</dbReference>
<accession>A0A1H5UP21</accession>
<keyword evidence="1" id="KW-0805">Transcription regulation</keyword>
<dbReference type="SUPFAM" id="SSF51206">
    <property type="entry name" value="cAMP-binding domain-like"/>
    <property type="match status" value="1"/>
</dbReference>
<feature type="domain" description="Cyclic nucleotide-binding" evidence="4">
    <location>
        <begin position="15"/>
        <end position="120"/>
    </location>
</feature>
<dbReference type="GO" id="GO:0016301">
    <property type="term" value="F:kinase activity"/>
    <property type="evidence" value="ECO:0007669"/>
    <property type="project" value="UniProtKB-KW"/>
</dbReference>
<dbReference type="GO" id="GO:0003677">
    <property type="term" value="F:DNA binding"/>
    <property type="evidence" value="ECO:0007669"/>
    <property type="project" value="UniProtKB-KW"/>
</dbReference>
<keyword evidence="5" id="KW-0808">Transferase</keyword>
<dbReference type="InterPro" id="IPR018490">
    <property type="entry name" value="cNMP-bd_dom_sf"/>
</dbReference>
<dbReference type="Pfam" id="PF13545">
    <property type="entry name" value="HTH_Crp_2"/>
    <property type="match status" value="1"/>
</dbReference>
<reference evidence="5 6" key="1">
    <citation type="submission" date="2016-10" db="EMBL/GenBank/DDBJ databases">
        <authorList>
            <person name="de Groot N.N."/>
        </authorList>
    </citation>
    <scope>NUCLEOTIDE SEQUENCE [LARGE SCALE GENOMIC DNA]</scope>
    <source>
        <strain evidence="5 6">AR32</strain>
    </source>
</reference>
<dbReference type="InterPro" id="IPR014710">
    <property type="entry name" value="RmlC-like_jellyroll"/>
</dbReference>
<dbReference type="AlphaFoldDB" id="A0A1H5UP21"/>
<name>A0A1H5UP21_XYLRU</name>
<evidence type="ECO:0000259" key="4">
    <source>
        <dbReference type="PROSITE" id="PS50042"/>
    </source>
</evidence>
<dbReference type="RefSeq" id="WP_036913418.1">
    <property type="nucleotide sequence ID" value="NZ_FNUV01000003.1"/>
</dbReference>
<dbReference type="SMART" id="SM00100">
    <property type="entry name" value="cNMP"/>
    <property type="match status" value="1"/>
</dbReference>
<gene>
    <name evidence="5" type="ORF">SAMN05216354_1592</name>
</gene>
<evidence type="ECO:0000313" key="5">
    <source>
        <dbReference type="EMBL" id="SEF76789.1"/>
    </source>
</evidence>
<proteinExistence type="predicted"/>
<dbReference type="InterPro" id="IPR000595">
    <property type="entry name" value="cNMP-bd_dom"/>
</dbReference>
<evidence type="ECO:0000313" key="6">
    <source>
        <dbReference type="Proteomes" id="UP000236735"/>
    </source>
</evidence>